<dbReference type="SUPFAM" id="SSF56672">
    <property type="entry name" value="DNA/RNA polymerases"/>
    <property type="match status" value="1"/>
</dbReference>
<dbReference type="InterPro" id="IPR021109">
    <property type="entry name" value="Peptidase_aspartic_dom_sf"/>
</dbReference>
<dbReference type="Gene3D" id="2.40.70.10">
    <property type="entry name" value="Acid Proteases"/>
    <property type="match status" value="1"/>
</dbReference>
<feature type="domain" description="Reverse transcriptase" evidence="4">
    <location>
        <begin position="310"/>
        <end position="490"/>
    </location>
</feature>
<dbReference type="EMBL" id="JARQWQ010000287">
    <property type="protein sequence ID" value="KAK2546771.1"/>
    <property type="molecule type" value="Genomic_DNA"/>
</dbReference>
<evidence type="ECO:0000256" key="1">
    <source>
        <dbReference type="ARBA" id="ARBA00022801"/>
    </source>
</evidence>
<dbReference type="InterPro" id="IPR000477">
    <property type="entry name" value="RT_dom"/>
</dbReference>
<reference evidence="5" key="1">
    <citation type="journal article" date="2023" name="G3 (Bethesda)">
        <title>Whole genome assembly and annotation of the endangered Caribbean coral Acropora cervicornis.</title>
        <authorList>
            <person name="Selwyn J.D."/>
            <person name="Vollmer S.V."/>
        </authorList>
    </citation>
    <scope>NUCLEOTIDE SEQUENCE</scope>
    <source>
        <strain evidence="5">K2</strain>
    </source>
</reference>
<dbReference type="GO" id="GO:0006508">
    <property type="term" value="P:proteolysis"/>
    <property type="evidence" value="ECO:0007669"/>
    <property type="project" value="InterPro"/>
</dbReference>
<dbReference type="Gene3D" id="1.10.340.70">
    <property type="match status" value="1"/>
</dbReference>
<name>A0AAD9PQ11_ACRCE</name>
<comment type="caution">
    <text evidence="5">The sequence shown here is derived from an EMBL/GenBank/DDBJ whole genome shotgun (WGS) entry which is preliminary data.</text>
</comment>
<dbReference type="Gene3D" id="3.30.70.270">
    <property type="match status" value="2"/>
</dbReference>
<feature type="compositionally biased region" description="Acidic residues" evidence="2">
    <location>
        <begin position="89"/>
        <end position="109"/>
    </location>
</feature>
<dbReference type="CDD" id="cd01647">
    <property type="entry name" value="RT_LTR"/>
    <property type="match status" value="1"/>
</dbReference>
<dbReference type="Pfam" id="PF00078">
    <property type="entry name" value="RVT_1"/>
    <property type="match status" value="1"/>
</dbReference>
<dbReference type="InterPro" id="IPR050951">
    <property type="entry name" value="Retrovirus_Pol_polyprotein"/>
</dbReference>
<dbReference type="PROSITE" id="PS50878">
    <property type="entry name" value="RT_POL"/>
    <property type="match status" value="1"/>
</dbReference>
<dbReference type="Pfam" id="PF17921">
    <property type="entry name" value="Integrase_H2C2"/>
    <property type="match status" value="1"/>
</dbReference>
<dbReference type="FunFam" id="1.10.340.70:FF:000003">
    <property type="entry name" value="Protein CBG25708"/>
    <property type="match status" value="1"/>
</dbReference>
<dbReference type="PANTHER" id="PTHR37984:SF7">
    <property type="entry name" value="INTEGRASE CATALYTIC DOMAIN-CONTAINING PROTEIN"/>
    <property type="match status" value="1"/>
</dbReference>
<dbReference type="Proteomes" id="UP001249851">
    <property type="component" value="Unassembled WGS sequence"/>
</dbReference>
<accession>A0AAD9PQ11</accession>
<feature type="domain" description="Peptidase A2" evidence="3">
    <location>
        <begin position="156"/>
        <end position="195"/>
    </location>
</feature>
<dbReference type="PANTHER" id="PTHR37984">
    <property type="entry name" value="PROTEIN CBG26694"/>
    <property type="match status" value="1"/>
</dbReference>
<gene>
    <name evidence="5" type="ORF">P5673_033585</name>
</gene>
<dbReference type="AlphaFoldDB" id="A0AAD9PQ11"/>
<evidence type="ECO:0000259" key="3">
    <source>
        <dbReference type="PROSITE" id="PS50175"/>
    </source>
</evidence>
<evidence type="ECO:0000313" key="6">
    <source>
        <dbReference type="Proteomes" id="UP001249851"/>
    </source>
</evidence>
<dbReference type="InterPro" id="IPR041588">
    <property type="entry name" value="Integrase_H2C2"/>
</dbReference>
<dbReference type="InterPro" id="IPR043128">
    <property type="entry name" value="Rev_trsase/Diguanyl_cyclase"/>
</dbReference>
<dbReference type="InterPro" id="IPR001995">
    <property type="entry name" value="Peptidase_A2_cat"/>
</dbReference>
<proteinExistence type="predicted"/>
<sequence length="772" mass="87770">MAALEAYTKPQSNQILARYQLRCLKQGDRPLEEFVTEARLLVEDGRYDPAVKENTLRDTLVFGVASDKVHQIVSSPEYQGQDIHLGDEYPSDDNYDDYTQEEGPEEEANNTDPINVFLGTLNSTKGRQTQEISLNVVDSHPDKIYANVKINEHYSVSFKVDTGTDTCVITTTDLQLFPFPITILPCKNVLRGYGGSELENIGAASLRVSFKDKSVNVKFNIVEAPGSPSMLGCRQSQDLGITTTNLDELSKSTILKEYHDCFDKLGCFPGEKYRIQLIDEPVPVIHPPRTVPVHILPLYKEELDKMIADDVITAVHQPTDWVNSIVCHIKETPEGNKKTSLCLDPKDLNKNIRREHYYTRTIDELLPQLCGKKFFSVVDTKKGYWHVALDHESSLLCTFNTPFGRYRFKRLPFGVKLSQDIFQRKLDEVYKDIPNVMGIADDIVVCGSTESEHDQAFCKMLEATRKHNVSLNSEKLQFKQTQVDSFGHVLTENGIQPAREKLEAIRNMKTLSNLRELKTILGMVTYLNRFSTKLADLTSPLRELTKKHVHFSWGPHHQQALDKIKQELCSSKLISYYDPDPTTLKILQCDASQTGIGAWLRQLDSHENERIVAMASRSLTETESRYSNIERECLAVAYGIPHSTAGLRTESCPQELWEFWNFRCDLTLEDGLVLKGSRIVIPASMRNQVLQAIHLGHQGENKCILRARESVFWPGISADIRHMVKNCDLCNKYQPAQPKLPIMQPDLPTRPWEKLGTDIFEFNGNKYLMIVD</sequence>
<evidence type="ECO:0000259" key="4">
    <source>
        <dbReference type="PROSITE" id="PS50878"/>
    </source>
</evidence>
<protein>
    <submittedName>
        <fullName evidence="5">Retrovirus-related Pol polyprotein from transposon opus</fullName>
    </submittedName>
</protein>
<keyword evidence="6" id="KW-1185">Reference proteome</keyword>
<dbReference type="Gene3D" id="3.10.10.10">
    <property type="entry name" value="HIV Type 1 Reverse Transcriptase, subunit A, domain 1"/>
    <property type="match status" value="1"/>
</dbReference>
<dbReference type="Pfam" id="PF17919">
    <property type="entry name" value="RT_RNaseH_2"/>
    <property type="match status" value="1"/>
</dbReference>
<reference evidence="5" key="2">
    <citation type="journal article" date="2023" name="Science">
        <title>Genomic signatures of disease resistance in endangered staghorn corals.</title>
        <authorList>
            <person name="Vollmer S.V."/>
            <person name="Selwyn J.D."/>
            <person name="Despard B.A."/>
            <person name="Roesel C.L."/>
        </authorList>
    </citation>
    <scope>NUCLEOTIDE SEQUENCE</scope>
    <source>
        <strain evidence="5">K2</strain>
    </source>
</reference>
<keyword evidence="1" id="KW-0378">Hydrolase</keyword>
<organism evidence="5 6">
    <name type="scientific">Acropora cervicornis</name>
    <name type="common">Staghorn coral</name>
    <dbReference type="NCBI Taxonomy" id="6130"/>
    <lineage>
        <taxon>Eukaryota</taxon>
        <taxon>Metazoa</taxon>
        <taxon>Cnidaria</taxon>
        <taxon>Anthozoa</taxon>
        <taxon>Hexacorallia</taxon>
        <taxon>Scleractinia</taxon>
        <taxon>Astrocoeniina</taxon>
        <taxon>Acroporidae</taxon>
        <taxon>Acropora</taxon>
    </lineage>
</organism>
<dbReference type="InterPro" id="IPR043502">
    <property type="entry name" value="DNA/RNA_pol_sf"/>
</dbReference>
<dbReference type="PROSITE" id="PS50175">
    <property type="entry name" value="ASP_PROT_RETROV"/>
    <property type="match status" value="1"/>
</dbReference>
<dbReference type="GO" id="GO:0004190">
    <property type="term" value="F:aspartic-type endopeptidase activity"/>
    <property type="evidence" value="ECO:0007669"/>
    <property type="project" value="InterPro"/>
</dbReference>
<evidence type="ECO:0000313" key="5">
    <source>
        <dbReference type="EMBL" id="KAK2546771.1"/>
    </source>
</evidence>
<dbReference type="InterPro" id="IPR041577">
    <property type="entry name" value="RT_RNaseH_2"/>
</dbReference>
<evidence type="ECO:0000256" key="2">
    <source>
        <dbReference type="SAM" id="MobiDB-lite"/>
    </source>
</evidence>
<feature type="region of interest" description="Disordered" evidence="2">
    <location>
        <begin position="76"/>
        <end position="113"/>
    </location>
</feature>